<dbReference type="EMBL" id="VMWH01000096">
    <property type="protein sequence ID" value="TVW83637.1"/>
    <property type="molecule type" value="Genomic_DNA"/>
</dbReference>
<dbReference type="GO" id="GO:0006313">
    <property type="term" value="P:DNA transposition"/>
    <property type="evidence" value="ECO:0007669"/>
    <property type="project" value="InterPro"/>
</dbReference>
<dbReference type="PANTHER" id="PTHR34614">
    <property type="match status" value="1"/>
</dbReference>
<evidence type="ECO:0000313" key="6">
    <source>
        <dbReference type="Proteomes" id="UP000042745"/>
    </source>
</evidence>
<dbReference type="Proteomes" id="UP000042745">
    <property type="component" value="Unassembled WGS sequence"/>
</dbReference>
<dbReference type="InterPro" id="IPR047654">
    <property type="entry name" value="IS1634_transpos"/>
</dbReference>
<feature type="domain" description="Transposase IS4-like" evidence="1">
    <location>
        <begin position="233"/>
        <end position="502"/>
    </location>
</feature>
<evidence type="ECO:0000313" key="8">
    <source>
        <dbReference type="Proteomes" id="UP000320896"/>
    </source>
</evidence>
<dbReference type="PANTHER" id="PTHR34614:SF2">
    <property type="entry name" value="TRANSPOSASE IS4-LIKE DOMAIN-CONTAINING PROTEIN"/>
    <property type="match status" value="1"/>
</dbReference>
<evidence type="ECO:0000313" key="5">
    <source>
        <dbReference type="EMBL" id="TVX69322.1"/>
    </source>
</evidence>
<dbReference type="AlphaFoldDB" id="A0A064C0P1"/>
<evidence type="ECO:0000313" key="2">
    <source>
        <dbReference type="EMBL" id="CIS36995.1"/>
    </source>
</evidence>
<protein>
    <submittedName>
        <fullName evidence="2 3">Transposase</fullName>
    </submittedName>
</protein>
<dbReference type="InterPro" id="IPR012337">
    <property type="entry name" value="RNaseH-like_sf"/>
</dbReference>
<dbReference type="Proteomes" id="UP000320896">
    <property type="component" value="Unassembled WGS sequence"/>
</dbReference>
<gene>
    <name evidence="5" type="ORF">AZJ28_07480</name>
    <name evidence="4" type="ORF">AZJ70_08365</name>
    <name evidence="2" type="ORF">ERS019486_00685</name>
    <name evidence="3" type="ORF">GM544_11205</name>
</gene>
<dbReference type="Proteomes" id="UP000315060">
    <property type="component" value="Unassembled WGS sequence"/>
</dbReference>
<evidence type="ECO:0000313" key="7">
    <source>
        <dbReference type="Proteomes" id="UP000315060"/>
    </source>
</evidence>
<evidence type="ECO:0000313" key="4">
    <source>
        <dbReference type="EMBL" id="TVW83637.1"/>
    </source>
</evidence>
<reference evidence="2 6" key="1">
    <citation type="submission" date="2015-03" db="EMBL/GenBank/DDBJ databases">
        <authorList>
            <consortium name="Pathogen Informatics"/>
            <person name="Murphy D."/>
        </authorList>
    </citation>
    <scope>NUCLEOTIDE SEQUENCE [LARGE SCALE GENOMIC DNA]</scope>
    <source>
        <strain evidence="2">SMRU328</strain>
        <strain evidence="6">type strain: N</strain>
    </source>
</reference>
<proteinExistence type="predicted"/>
<dbReference type="EMBL" id="VMYC01000122">
    <property type="protein sequence ID" value="TVX69322.1"/>
    <property type="molecule type" value="Genomic_DNA"/>
</dbReference>
<dbReference type="GO" id="GO:0003677">
    <property type="term" value="F:DNA binding"/>
    <property type="evidence" value="ECO:0007669"/>
    <property type="project" value="InterPro"/>
</dbReference>
<dbReference type="EMBL" id="WNIB01000117">
    <property type="protein sequence ID" value="MTV91002.1"/>
    <property type="molecule type" value="Genomic_DNA"/>
</dbReference>
<dbReference type="RefSeq" id="WP_016399281.1">
    <property type="nucleotide sequence ID" value="NZ_CFBG01000018.1"/>
</dbReference>
<evidence type="ECO:0000259" key="1">
    <source>
        <dbReference type="Pfam" id="PF01609"/>
    </source>
</evidence>
<dbReference type="InterPro" id="IPR002559">
    <property type="entry name" value="Transposase_11"/>
</dbReference>
<dbReference type="Proteomes" id="UP000476212">
    <property type="component" value="Unassembled WGS sequence"/>
</dbReference>
<accession>A0A064C0P1</accession>
<dbReference type="Pfam" id="PF01609">
    <property type="entry name" value="DDE_Tnp_1"/>
    <property type="match status" value="1"/>
</dbReference>
<evidence type="ECO:0000313" key="9">
    <source>
        <dbReference type="Proteomes" id="UP000476212"/>
    </source>
</evidence>
<evidence type="ECO:0000313" key="3">
    <source>
        <dbReference type="EMBL" id="MTV91002.1"/>
    </source>
</evidence>
<dbReference type="SUPFAM" id="SSF53098">
    <property type="entry name" value="Ribonuclease H-like"/>
    <property type="match status" value="1"/>
</dbReference>
<dbReference type="EMBL" id="CKGU01000006">
    <property type="protein sequence ID" value="CIS36995.1"/>
    <property type="molecule type" value="Genomic_DNA"/>
</dbReference>
<reference evidence="3 9" key="3">
    <citation type="submission" date="2019-11" db="EMBL/GenBank/DDBJ databases">
        <title>Growth characteristics of pneumococcus vary with the chemical composition of the capsule and with environmental conditions.</title>
        <authorList>
            <person name="Tothpal A."/>
            <person name="Desobry K."/>
            <person name="Joshi S."/>
            <person name="Wyllie A.L."/>
            <person name="Weinberger D.M."/>
        </authorList>
    </citation>
    <scope>NUCLEOTIDE SEQUENCE [LARGE SCALE GENOMIC DNA]</scope>
    <source>
        <strain evidence="3">Pnumococcus15C</strain>
        <strain evidence="9">pnumococcus15C</strain>
    </source>
</reference>
<reference evidence="7 8" key="2">
    <citation type="submission" date="2019-07" db="EMBL/GenBank/DDBJ databases">
        <authorList>
            <person name="Mohale T."/>
        </authorList>
    </citation>
    <scope>NUCLEOTIDE SEQUENCE [LARGE SCALE GENOMIC DNA]</scope>
    <source>
        <strain evidence="4 8">NTPn 126</strain>
        <strain evidence="5 7">NTPn 59</strain>
    </source>
</reference>
<organism evidence="3 9">
    <name type="scientific">Streptococcus pneumoniae</name>
    <dbReference type="NCBI Taxonomy" id="1313"/>
    <lineage>
        <taxon>Bacteria</taxon>
        <taxon>Bacillati</taxon>
        <taxon>Bacillota</taxon>
        <taxon>Bacilli</taxon>
        <taxon>Lactobacillales</taxon>
        <taxon>Streptococcaceae</taxon>
        <taxon>Streptococcus</taxon>
    </lineage>
</organism>
<comment type="caution">
    <text evidence="3">The sequence shown here is derived from an EMBL/GenBank/DDBJ whole genome shotgun (WGS) entry which is preliminary data.</text>
</comment>
<sequence length="577" mass="68528">MRVKQSKSKNTINYAIIKDIKVGNKRTSTIVENLGNHNTLLKEHPDMEPLEWARLRAKELTEKEKEENKDFLITFSQNKQLKQNQLNEYHGGYLFLQDLYHQLDLPRINKEIQKRHRFNFSLDDILSRLIYGRILAPASKRSTLEFSKTLLEPKEFELQHFYRALEVISNETEFIQEQTYQTSKKMTQRQTEVLYYDCTNFYFEIEAEDEEGLLRQYGPSKEHRPNPIVEMGLFMDKQGIPLAFCIHPGNTNEQTTLKPLERKIVKEYKASKFVVCTDAGLSSKANKMYNSFGERSYVTTQSIKKLKKEYRDWALDKSGWRMVGDKNPIFYNLDELEHREELKKQLFFKESPFYDEDLPNQRLIVTFSTKYQDYHRTIRERQIERASKLLGKPSQATKKRQTDFKRFLKETSTTKEGEIAEKRILTLDEERIQEEAQYDGLYAVATNLDEDIQTIVVINQRRWEIEESFRIMKQELRARPVYLSRSDRIQAHFTICFLALMIYRLLEKQLGETVTCSELIQTLRNYKFKHLYGAGYLPTYTRTTITDQLHQAFGFQTDFEIISEKNMKKIFKKTKSR</sequence>
<name>A0A064C0P1_STREE</name>
<dbReference type="NCBIfam" id="NF033559">
    <property type="entry name" value="transpos_IS1634"/>
    <property type="match status" value="1"/>
</dbReference>
<dbReference type="GO" id="GO:0004803">
    <property type="term" value="F:transposase activity"/>
    <property type="evidence" value="ECO:0007669"/>
    <property type="project" value="InterPro"/>
</dbReference>